<evidence type="ECO:0000256" key="4">
    <source>
        <dbReference type="ARBA" id="ARBA00023027"/>
    </source>
</evidence>
<dbReference type="PANTHER" id="PTHR20275:SF0">
    <property type="entry name" value="NAD KINASE"/>
    <property type="match status" value="1"/>
</dbReference>
<evidence type="ECO:0000256" key="3">
    <source>
        <dbReference type="ARBA" id="ARBA00022857"/>
    </source>
</evidence>
<keyword evidence="3 6" id="KW-0521">NADP</keyword>
<comment type="similarity">
    <text evidence="6">Belongs to the NAD kinase family.</text>
</comment>
<evidence type="ECO:0000256" key="6">
    <source>
        <dbReference type="HAMAP-Rule" id="MF_00361"/>
    </source>
</evidence>
<dbReference type="Pfam" id="PF01513">
    <property type="entry name" value="NAD_kinase"/>
    <property type="match status" value="1"/>
</dbReference>
<gene>
    <name evidence="6" type="primary">nadK</name>
    <name evidence="7" type="ORF">KHX13_05330</name>
</gene>
<accession>A0A943EE46</accession>
<comment type="caution">
    <text evidence="7">The sequence shown here is derived from an EMBL/GenBank/DDBJ whole genome shotgun (WGS) entry which is preliminary data.</text>
</comment>
<reference evidence="7" key="1">
    <citation type="submission" date="2021-02" db="EMBL/GenBank/DDBJ databases">
        <title>Infant gut strain persistence is associated with maternal origin, phylogeny, and functional potential including surface adhesion and iron acquisition.</title>
        <authorList>
            <person name="Lou Y.C."/>
        </authorList>
    </citation>
    <scope>NUCLEOTIDE SEQUENCE</scope>
    <source>
        <strain evidence="7">L3_106_000M1_dasL3_106_000M1_concoct_15</strain>
    </source>
</reference>
<dbReference type="GO" id="GO:0005524">
    <property type="term" value="F:ATP binding"/>
    <property type="evidence" value="ECO:0007669"/>
    <property type="project" value="UniProtKB-KW"/>
</dbReference>
<dbReference type="GO" id="GO:0005737">
    <property type="term" value="C:cytoplasm"/>
    <property type="evidence" value="ECO:0007669"/>
    <property type="project" value="UniProtKB-SubCell"/>
</dbReference>
<dbReference type="HAMAP" id="MF_00361">
    <property type="entry name" value="NAD_kinase"/>
    <property type="match status" value="1"/>
</dbReference>
<comment type="function">
    <text evidence="6">Involved in the regulation of the intracellular balance of NAD and NADP, and is a key enzyme in the biosynthesis of NADP. Catalyzes specifically the phosphorylation on 2'-hydroxyl of the adenosine moiety of NAD to yield NADP.</text>
</comment>
<keyword evidence="6" id="KW-0067">ATP-binding</keyword>
<feature type="binding site" evidence="6">
    <location>
        <begin position="66"/>
        <end position="67"/>
    </location>
    <ligand>
        <name>NAD(+)</name>
        <dbReference type="ChEBI" id="CHEBI:57540"/>
    </ligand>
</feature>
<keyword evidence="2 6" id="KW-0418">Kinase</keyword>
<dbReference type="Proteomes" id="UP000754226">
    <property type="component" value="Unassembled WGS sequence"/>
</dbReference>
<feature type="binding site" evidence="6">
    <location>
        <position position="71"/>
    </location>
    <ligand>
        <name>NAD(+)</name>
        <dbReference type="ChEBI" id="CHEBI:57540"/>
    </ligand>
</feature>
<feature type="binding site" evidence="6">
    <location>
        <position position="151"/>
    </location>
    <ligand>
        <name>NAD(+)</name>
        <dbReference type="ChEBI" id="CHEBI:57540"/>
    </ligand>
</feature>
<dbReference type="GO" id="GO:0003951">
    <property type="term" value="F:NAD+ kinase activity"/>
    <property type="evidence" value="ECO:0007669"/>
    <property type="project" value="UniProtKB-UniRule"/>
</dbReference>
<feature type="binding site" evidence="6">
    <location>
        <begin position="140"/>
        <end position="141"/>
    </location>
    <ligand>
        <name>NAD(+)</name>
        <dbReference type="ChEBI" id="CHEBI:57540"/>
    </ligand>
</feature>
<dbReference type="SUPFAM" id="SSF111331">
    <property type="entry name" value="NAD kinase/diacylglycerol kinase-like"/>
    <property type="match status" value="1"/>
</dbReference>
<evidence type="ECO:0000313" key="7">
    <source>
        <dbReference type="EMBL" id="MBS5519738.1"/>
    </source>
</evidence>
<protein>
    <recommendedName>
        <fullName evidence="6">NAD kinase</fullName>
        <ecNumber evidence="6">2.7.1.23</ecNumber>
    </recommendedName>
    <alternativeName>
        <fullName evidence="6">ATP-dependent NAD kinase</fullName>
    </alternativeName>
</protein>
<dbReference type="InterPro" id="IPR017438">
    <property type="entry name" value="ATP-NAD_kinase_N"/>
</dbReference>
<keyword evidence="4 6" id="KW-0520">NAD</keyword>
<dbReference type="GO" id="GO:0046872">
    <property type="term" value="F:metal ion binding"/>
    <property type="evidence" value="ECO:0007669"/>
    <property type="project" value="UniProtKB-UniRule"/>
</dbReference>
<feature type="binding site" evidence="6">
    <location>
        <begin position="181"/>
        <end position="186"/>
    </location>
    <ligand>
        <name>NAD(+)</name>
        <dbReference type="ChEBI" id="CHEBI:57540"/>
    </ligand>
</feature>
<organism evidence="7 8">
    <name type="scientific">Acidaminococcus intestini</name>
    <dbReference type="NCBI Taxonomy" id="187327"/>
    <lineage>
        <taxon>Bacteria</taxon>
        <taxon>Bacillati</taxon>
        <taxon>Bacillota</taxon>
        <taxon>Negativicutes</taxon>
        <taxon>Acidaminococcales</taxon>
        <taxon>Acidaminococcaceae</taxon>
        <taxon>Acidaminococcus</taxon>
    </lineage>
</organism>
<dbReference type="AlphaFoldDB" id="A0A943EE46"/>
<evidence type="ECO:0000256" key="1">
    <source>
        <dbReference type="ARBA" id="ARBA00022679"/>
    </source>
</evidence>
<comment type="subcellular location">
    <subcellularLocation>
        <location evidence="6">Cytoplasm</location>
    </subcellularLocation>
</comment>
<dbReference type="Gene3D" id="2.60.200.30">
    <property type="entry name" value="Probable inorganic polyphosphate/atp-NAD kinase, domain 2"/>
    <property type="match status" value="1"/>
</dbReference>
<dbReference type="InterPro" id="IPR002504">
    <property type="entry name" value="NADK"/>
</dbReference>
<proteinExistence type="inferred from homology"/>
<dbReference type="GO" id="GO:0006741">
    <property type="term" value="P:NADP+ biosynthetic process"/>
    <property type="evidence" value="ECO:0007669"/>
    <property type="project" value="UniProtKB-UniRule"/>
</dbReference>
<dbReference type="EC" id="2.7.1.23" evidence="6"/>
<evidence type="ECO:0000256" key="5">
    <source>
        <dbReference type="ARBA" id="ARBA00047925"/>
    </source>
</evidence>
<keyword evidence="6" id="KW-0963">Cytoplasm</keyword>
<dbReference type="GO" id="GO:0051287">
    <property type="term" value="F:NAD binding"/>
    <property type="evidence" value="ECO:0007669"/>
    <property type="project" value="UniProtKB-ARBA"/>
</dbReference>
<feature type="binding site" evidence="6">
    <location>
        <position position="170"/>
    </location>
    <ligand>
        <name>NAD(+)</name>
        <dbReference type="ChEBI" id="CHEBI:57540"/>
    </ligand>
</feature>
<sequence length="287" mass="31468">MVGIFPNLNKENVRNALSAVVKAAEHAKIKIAFPKEIAEAFNVPGYDQEDPASLSRLDFAMTLGGDGTILRAARYVTPLQVPLIGVNMGKVGFLTEACFPDLEKVLKKLADGAYTIEKRSMLQLSIWEAGKIIKKGHALNDMVLESADRSRLTRLRMRIAGQPSANFPSDGIIIASATGSTAYSLSAGGPVVHPSLSVMLITPICPHALHARPLVIPMKDTIEIEPYPPFEEILVSADGMTIASLEKNQKVIVERCPFDAKFARLSPLRYYETWQDRLLRNEGQTIV</sequence>
<keyword evidence="6" id="KW-0547">Nucleotide-binding</keyword>
<dbReference type="Pfam" id="PF20143">
    <property type="entry name" value="NAD_kinase_C"/>
    <property type="match status" value="1"/>
</dbReference>
<dbReference type="InterPro" id="IPR016064">
    <property type="entry name" value="NAD/diacylglycerol_kinase_sf"/>
</dbReference>
<dbReference type="PANTHER" id="PTHR20275">
    <property type="entry name" value="NAD KINASE"/>
    <property type="match status" value="1"/>
</dbReference>
<comment type="caution">
    <text evidence="6">Lacks conserved residue(s) required for the propagation of feature annotation.</text>
</comment>
<feature type="active site" description="Proton acceptor" evidence="6">
    <location>
        <position position="66"/>
    </location>
</feature>
<comment type="cofactor">
    <cofactor evidence="6">
        <name>a divalent metal cation</name>
        <dbReference type="ChEBI" id="CHEBI:60240"/>
    </cofactor>
</comment>
<dbReference type="EMBL" id="JAGZCZ010000005">
    <property type="protein sequence ID" value="MBS5519738.1"/>
    <property type="molecule type" value="Genomic_DNA"/>
</dbReference>
<evidence type="ECO:0000313" key="8">
    <source>
        <dbReference type="Proteomes" id="UP000754226"/>
    </source>
</evidence>
<dbReference type="InterPro" id="IPR017437">
    <property type="entry name" value="ATP-NAD_kinase_PpnK-typ_C"/>
</dbReference>
<dbReference type="GO" id="GO:0019674">
    <property type="term" value="P:NAD+ metabolic process"/>
    <property type="evidence" value="ECO:0007669"/>
    <property type="project" value="InterPro"/>
</dbReference>
<dbReference type="Gene3D" id="3.40.50.10330">
    <property type="entry name" value="Probable inorganic polyphosphate/atp-NAD kinase, domain 1"/>
    <property type="match status" value="1"/>
</dbReference>
<evidence type="ECO:0000256" key="2">
    <source>
        <dbReference type="ARBA" id="ARBA00022777"/>
    </source>
</evidence>
<keyword evidence="1 6" id="KW-0808">Transferase</keyword>
<name>A0A943EE46_9FIRM</name>
<comment type="catalytic activity">
    <reaction evidence="5 6">
        <text>NAD(+) + ATP = ADP + NADP(+) + H(+)</text>
        <dbReference type="Rhea" id="RHEA:18629"/>
        <dbReference type="ChEBI" id="CHEBI:15378"/>
        <dbReference type="ChEBI" id="CHEBI:30616"/>
        <dbReference type="ChEBI" id="CHEBI:57540"/>
        <dbReference type="ChEBI" id="CHEBI:58349"/>
        <dbReference type="ChEBI" id="CHEBI:456216"/>
        <dbReference type="EC" id="2.7.1.23"/>
    </reaction>
</comment>